<reference evidence="2 3" key="1">
    <citation type="submission" date="2020-01" db="EMBL/GenBank/DDBJ databases">
        <title>Bacteria diversity of Porities sp.</title>
        <authorList>
            <person name="Wang G."/>
        </authorList>
    </citation>
    <scope>NUCLEOTIDE SEQUENCE [LARGE SCALE GENOMIC DNA]</scope>
    <source>
        <strain evidence="2 3">R33</strain>
    </source>
</reference>
<protein>
    <submittedName>
        <fullName evidence="2">Uncharacterized protein</fullName>
    </submittedName>
</protein>
<organism evidence="2 3">
    <name type="scientific">Poritiphilus flavus</name>
    <dbReference type="NCBI Taxonomy" id="2697053"/>
    <lineage>
        <taxon>Bacteria</taxon>
        <taxon>Pseudomonadati</taxon>
        <taxon>Bacteroidota</taxon>
        <taxon>Flavobacteriia</taxon>
        <taxon>Flavobacteriales</taxon>
        <taxon>Flavobacteriaceae</taxon>
        <taxon>Poritiphilus</taxon>
    </lineage>
</organism>
<proteinExistence type="predicted"/>
<name>A0A6L9EI03_9FLAO</name>
<feature type="region of interest" description="Disordered" evidence="1">
    <location>
        <begin position="216"/>
        <end position="248"/>
    </location>
</feature>
<accession>A0A6L9EI03</accession>
<keyword evidence="3" id="KW-1185">Reference proteome</keyword>
<evidence type="ECO:0000313" key="2">
    <source>
        <dbReference type="EMBL" id="NAS14292.1"/>
    </source>
</evidence>
<comment type="caution">
    <text evidence="2">The sequence shown here is derived from an EMBL/GenBank/DDBJ whole genome shotgun (WGS) entry which is preliminary data.</text>
</comment>
<dbReference type="AlphaFoldDB" id="A0A6L9EI03"/>
<evidence type="ECO:0000313" key="3">
    <source>
        <dbReference type="Proteomes" id="UP000475249"/>
    </source>
</evidence>
<dbReference type="EMBL" id="WXYO01000009">
    <property type="protein sequence ID" value="NAS14292.1"/>
    <property type="molecule type" value="Genomic_DNA"/>
</dbReference>
<dbReference type="Proteomes" id="UP000475249">
    <property type="component" value="Unassembled WGS sequence"/>
</dbReference>
<gene>
    <name evidence="2" type="ORF">GTQ38_19935</name>
</gene>
<sequence>MHENLKYNLKLDEGIAAFETLNISDTPTAEEKAQIADWQPIFSETNYGTHYLIYAKFLGKKIDKDAFQVDRVQLYLQNFSGGVTIGMTGKVDFFQSAKDATDPDYKDPRYPNRQKYKIQVGLQGMATNQVMDHYKPEKEIVLKTGDIVQAEAFFIPVDTGISKIFDPDDMTNCCFVDEIFMERNGDEIFVTSVGETRLRDLAAFERIDPKQLGKINIDLNKPQDGGGGPEERGSYHPCKPTSAIVDVQ</sequence>
<dbReference type="RefSeq" id="WP_161437333.1">
    <property type="nucleotide sequence ID" value="NZ_WXYO01000009.1"/>
</dbReference>
<evidence type="ECO:0000256" key="1">
    <source>
        <dbReference type="SAM" id="MobiDB-lite"/>
    </source>
</evidence>